<dbReference type="EMBL" id="LAQL01000006">
    <property type="protein sequence ID" value="KLN60767.1"/>
    <property type="molecule type" value="Genomic_DNA"/>
</dbReference>
<feature type="signal peptide" evidence="1">
    <location>
        <begin position="1"/>
        <end position="22"/>
    </location>
</feature>
<dbReference type="STRING" id="1489064.WH96_09800"/>
<dbReference type="InterPro" id="IPR009780">
    <property type="entry name" value="DUF1344"/>
</dbReference>
<evidence type="ECO:0000313" key="2">
    <source>
        <dbReference type="EMBL" id="KLN60767.1"/>
    </source>
</evidence>
<evidence type="ECO:0008006" key="4">
    <source>
        <dbReference type="Google" id="ProtNLM"/>
    </source>
</evidence>
<protein>
    <recommendedName>
        <fullName evidence="4">DUF1344 domain-containing protein</fullName>
    </recommendedName>
</protein>
<name>A0A0H2MJ35_9PROT</name>
<dbReference type="RefSeq" id="WP_047763981.1">
    <property type="nucleotide sequence ID" value="NZ_LAQL01000006.1"/>
</dbReference>
<dbReference type="Proteomes" id="UP000035444">
    <property type="component" value="Unassembled WGS sequence"/>
</dbReference>
<dbReference type="OrthoDB" id="8084514at2"/>
<evidence type="ECO:0000256" key="1">
    <source>
        <dbReference type="SAM" id="SignalP"/>
    </source>
</evidence>
<evidence type="ECO:0000313" key="3">
    <source>
        <dbReference type="Proteomes" id="UP000035444"/>
    </source>
</evidence>
<feature type="chain" id="PRO_5002597103" description="DUF1344 domain-containing protein" evidence="1">
    <location>
        <begin position="23"/>
        <end position="84"/>
    </location>
</feature>
<accession>A0A0H2MJ35</accession>
<keyword evidence="3" id="KW-1185">Reference proteome</keyword>
<reference evidence="2 3" key="1">
    <citation type="submission" date="2015-03" db="EMBL/GenBank/DDBJ databases">
        <title>Genome Sequence of Kiloniella spongiae MEBiC09566, isolated from a marine sponge.</title>
        <authorList>
            <person name="Shao Z."/>
            <person name="Wang L."/>
            <person name="Li X."/>
        </authorList>
    </citation>
    <scope>NUCLEOTIDE SEQUENCE [LARGE SCALE GENOMIC DNA]</scope>
    <source>
        <strain evidence="2 3">MEBiC09566</strain>
    </source>
</reference>
<sequence length="84" mass="8660">MKKLITSVIALGLIASASIASAAEMTGRVMTADPATNTIILENGTVMELVNGLTVEGLEPGTEVVLTYDEKEGKNLVTNIAPAS</sequence>
<keyword evidence="1" id="KW-0732">Signal</keyword>
<dbReference type="AlphaFoldDB" id="A0A0H2MJ35"/>
<gene>
    <name evidence="2" type="ORF">WH96_09800</name>
</gene>
<organism evidence="2 3">
    <name type="scientific">Kiloniella spongiae</name>
    <dbReference type="NCBI Taxonomy" id="1489064"/>
    <lineage>
        <taxon>Bacteria</taxon>
        <taxon>Pseudomonadati</taxon>
        <taxon>Pseudomonadota</taxon>
        <taxon>Alphaproteobacteria</taxon>
        <taxon>Rhodospirillales</taxon>
        <taxon>Kiloniellaceae</taxon>
        <taxon>Kiloniella</taxon>
    </lineage>
</organism>
<dbReference type="Pfam" id="PF07076">
    <property type="entry name" value="DUF1344"/>
    <property type="match status" value="1"/>
</dbReference>
<comment type="caution">
    <text evidence="2">The sequence shown here is derived from an EMBL/GenBank/DDBJ whole genome shotgun (WGS) entry which is preliminary data.</text>
</comment>
<proteinExistence type="predicted"/>